<feature type="transmembrane region" description="Helical" evidence="1">
    <location>
        <begin position="83"/>
        <end position="106"/>
    </location>
</feature>
<comment type="caution">
    <text evidence="2">The sequence shown here is derived from an EMBL/GenBank/DDBJ whole genome shotgun (WGS) entry which is preliminary data.</text>
</comment>
<dbReference type="EMBL" id="LAZR01000126">
    <property type="protein sequence ID" value="KKN88691.1"/>
    <property type="molecule type" value="Genomic_DNA"/>
</dbReference>
<evidence type="ECO:0000256" key="1">
    <source>
        <dbReference type="SAM" id="Phobius"/>
    </source>
</evidence>
<sequence>MKIYYTIKRNNTKGQWRPLQHRKRQQRKPRTRDLRSTVKHFFYLGTVEGTNNGIGNTEKEFEKAFKLSYHNIGTEVYKYKYSLWSILCDAFVAGVFVGFSKSYLWIEGDPFNHYLDTHNICFI</sequence>
<accession>A0A0F9WR27</accession>
<protein>
    <submittedName>
        <fullName evidence="2">Uncharacterized protein</fullName>
    </submittedName>
</protein>
<organism evidence="2">
    <name type="scientific">marine sediment metagenome</name>
    <dbReference type="NCBI Taxonomy" id="412755"/>
    <lineage>
        <taxon>unclassified sequences</taxon>
        <taxon>metagenomes</taxon>
        <taxon>ecological metagenomes</taxon>
    </lineage>
</organism>
<keyword evidence="1" id="KW-0812">Transmembrane</keyword>
<evidence type="ECO:0000313" key="2">
    <source>
        <dbReference type="EMBL" id="KKN88691.1"/>
    </source>
</evidence>
<gene>
    <name evidence="2" type="ORF">LCGC14_0245820</name>
</gene>
<reference evidence="2" key="1">
    <citation type="journal article" date="2015" name="Nature">
        <title>Complex archaea that bridge the gap between prokaryotes and eukaryotes.</title>
        <authorList>
            <person name="Spang A."/>
            <person name="Saw J.H."/>
            <person name="Jorgensen S.L."/>
            <person name="Zaremba-Niedzwiedzka K."/>
            <person name="Martijn J."/>
            <person name="Lind A.E."/>
            <person name="van Eijk R."/>
            <person name="Schleper C."/>
            <person name="Guy L."/>
            <person name="Ettema T.J."/>
        </authorList>
    </citation>
    <scope>NUCLEOTIDE SEQUENCE</scope>
</reference>
<proteinExistence type="predicted"/>
<dbReference type="AlphaFoldDB" id="A0A0F9WR27"/>
<name>A0A0F9WR27_9ZZZZ</name>
<keyword evidence="1" id="KW-0472">Membrane</keyword>
<keyword evidence="1" id="KW-1133">Transmembrane helix</keyword>